<dbReference type="Proteomes" id="UP000006039">
    <property type="component" value="Unassembled WGS sequence"/>
</dbReference>
<evidence type="ECO:0000313" key="4">
    <source>
        <dbReference type="EnsemblFungi" id="EJT74364"/>
    </source>
</evidence>
<evidence type="ECO:0000256" key="1">
    <source>
        <dbReference type="SAM" id="MobiDB-lite"/>
    </source>
</evidence>
<dbReference type="HOGENOM" id="CLU_096859_1_0_1"/>
<name>J3P3X0_GAET3</name>
<dbReference type="OrthoDB" id="5419752at2759"/>
<proteinExistence type="predicted"/>
<dbReference type="VEuPathDB" id="FungiDB:GGTG_08205"/>
<evidence type="ECO:0000313" key="5">
    <source>
        <dbReference type="Proteomes" id="UP000006039"/>
    </source>
</evidence>
<feature type="domain" description="SRP9" evidence="2">
    <location>
        <begin position="5"/>
        <end position="94"/>
    </location>
</feature>
<accession>J3P3X0</accession>
<dbReference type="InterPro" id="IPR039914">
    <property type="entry name" value="SRP9-like"/>
</dbReference>
<feature type="compositionally biased region" description="Low complexity" evidence="1">
    <location>
        <begin position="105"/>
        <end position="140"/>
    </location>
</feature>
<dbReference type="PANTHER" id="PTHR12834">
    <property type="entry name" value="SIGNAL RECOGNITION PARTICLE 9 KDA PROTEIN"/>
    <property type="match status" value="1"/>
</dbReference>
<dbReference type="RefSeq" id="XP_009224308.1">
    <property type="nucleotide sequence ID" value="XM_009226044.1"/>
</dbReference>
<dbReference type="GO" id="GO:0005786">
    <property type="term" value="C:signal recognition particle, endoplasmic reticulum targeting"/>
    <property type="evidence" value="ECO:0007669"/>
    <property type="project" value="TreeGrafter"/>
</dbReference>
<reference evidence="4" key="5">
    <citation type="submission" date="2018-04" db="UniProtKB">
        <authorList>
            <consortium name="EnsemblFungi"/>
        </authorList>
    </citation>
    <scope>IDENTIFICATION</scope>
    <source>
        <strain evidence="4">R3-111a-1</strain>
    </source>
</reference>
<dbReference type="GO" id="GO:0006614">
    <property type="term" value="P:SRP-dependent cotranslational protein targeting to membrane"/>
    <property type="evidence" value="ECO:0007669"/>
    <property type="project" value="InterPro"/>
</dbReference>
<dbReference type="Pfam" id="PF05486">
    <property type="entry name" value="SRP9-21"/>
    <property type="match status" value="1"/>
</dbReference>
<reference evidence="3" key="3">
    <citation type="submission" date="2010-09" db="EMBL/GenBank/DDBJ databases">
        <title>Annotation of Gaeumannomyces graminis var. tritici R3-111a-1.</title>
        <authorList>
            <consortium name="The Broad Institute Genome Sequencing Platform"/>
            <person name="Ma L.-J."/>
            <person name="Dead R."/>
            <person name="Young S.K."/>
            <person name="Zeng Q."/>
            <person name="Gargeya S."/>
            <person name="Fitzgerald M."/>
            <person name="Haas B."/>
            <person name="Abouelleil A."/>
            <person name="Alvarado L."/>
            <person name="Arachchi H.M."/>
            <person name="Berlin A."/>
            <person name="Brown A."/>
            <person name="Chapman S.B."/>
            <person name="Chen Z."/>
            <person name="Dunbar C."/>
            <person name="Freedman E."/>
            <person name="Gearin G."/>
            <person name="Gellesch M."/>
            <person name="Goldberg J."/>
            <person name="Griggs A."/>
            <person name="Gujja S."/>
            <person name="Heiman D."/>
            <person name="Howarth C."/>
            <person name="Larson L."/>
            <person name="Lui A."/>
            <person name="MacDonald P.J.P."/>
            <person name="Mehta T."/>
            <person name="Montmayeur A."/>
            <person name="Murphy C."/>
            <person name="Neiman D."/>
            <person name="Pearson M."/>
            <person name="Priest M."/>
            <person name="Roberts A."/>
            <person name="Saif S."/>
            <person name="Shea T."/>
            <person name="Shenoy N."/>
            <person name="Sisk P."/>
            <person name="Stolte C."/>
            <person name="Sykes S."/>
            <person name="Yandava C."/>
            <person name="Wortman J."/>
            <person name="Nusbaum C."/>
            <person name="Birren B."/>
        </authorList>
    </citation>
    <scope>NUCLEOTIDE SEQUENCE</scope>
    <source>
        <strain evidence="3">R3-111a-1</strain>
    </source>
</reference>
<protein>
    <recommendedName>
        <fullName evidence="2">SRP9 domain-containing protein</fullName>
    </recommendedName>
</protein>
<feature type="region of interest" description="Disordered" evidence="1">
    <location>
        <begin position="30"/>
        <end position="54"/>
    </location>
</feature>
<organism evidence="3">
    <name type="scientific">Gaeumannomyces tritici (strain R3-111a-1)</name>
    <name type="common">Wheat and barley take-all root rot fungus</name>
    <name type="synonym">Gaeumannomyces graminis var. tritici</name>
    <dbReference type="NCBI Taxonomy" id="644352"/>
    <lineage>
        <taxon>Eukaryota</taxon>
        <taxon>Fungi</taxon>
        <taxon>Dikarya</taxon>
        <taxon>Ascomycota</taxon>
        <taxon>Pezizomycotina</taxon>
        <taxon>Sordariomycetes</taxon>
        <taxon>Sordariomycetidae</taxon>
        <taxon>Magnaporthales</taxon>
        <taxon>Magnaporthaceae</taxon>
        <taxon>Gaeumannomyces</taxon>
    </lineage>
</organism>
<reference evidence="4" key="4">
    <citation type="journal article" date="2015" name="G3 (Bethesda)">
        <title>Genome sequences of three phytopathogenic species of the Magnaporthaceae family of fungi.</title>
        <authorList>
            <person name="Okagaki L.H."/>
            <person name="Nunes C.C."/>
            <person name="Sailsbery J."/>
            <person name="Clay B."/>
            <person name="Brown D."/>
            <person name="John T."/>
            <person name="Oh Y."/>
            <person name="Young N."/>
            <person name="Fitzgerald M."/>
            <person name="Haas B.J."/>
            <person name="Zeng Q."/>
            <person name="Young S."/>
            <person name="Adiconis X."/>
            <person name="Fan L."/>
            <person name="Levin J.Z."/>
            <person name="Mitchell T.K."/>
            <person name="Okubara P.A."/>
            <person name="Farman M.L."/>
            <person name="Kohn L.M."/>
            <person name="Birren B."/>
            <person name="Ma L.-J."/>
            <person name="Dean R.A."/>
        </authorList>
    </citation>
    <scope>NUCLEOTIDE SEQUENCE</scope>
    <source>
        <strain evidence="4">R3-111a-1</strain>
    </source>
</reference>
<sequence>MPAFTTSQEWLHQSQLLLEARPSTTRITTRYSVRPAERKPPKDGEALPDAKPPRARLVLKTYDDASGACLKYRTSKAAEVSRLVQLLGSLGRRMAALPPRDDGLLDSSAPAASSAAPEAATADSAALAAQASAGTSQQQGGAAGGAKGKKKKGKR</sequence>
<reference evidence="3" key="2">
    <citation type="submission" date="2010-07" db="EMBL/GenBank/DDBJ databases">
        <authorList>
            <consortium name="The Broad Institute Genome Sequencing Platform"/>
            <consortium name="Broad Institute Genome Sequencing Center for Infectious Disease"/>
            <person name="Ma L.-J."/>
            <person name="Dead R."/>
            <person name="Young S."/>
            <person name="Zeng Q."/>
            <person name="Koehrsen M."/>
            <person name="Alvarado L."/>
            <person name="Berlin A."/>
            <person name="Chapman S.B."/>
            <person name="Chen Z."/>
            <person name="Freedman E."/>
            <person name="Gellesch M."/>
            <person name="Goldberg J."/>
            <person name="Griggs A."/>
            <person name="Gujja S."/>
            <person name="Heilman E.R."/>
            <person name="Heiman D."/>
            <person name="Hepburn T."/>
            <person name="Howarth C."/>
            <person name="Jen D."/>
            <person name="Larson L."/>
            <person name="Mehta T."/>
            <person name="Neiman D."/>
            <person name="Pearson M."/>
            <person name="Roberts A."/>
            <person name="Saif S."/>
            <person name="Shea T."/>
            <person name="Shenoy N."/>
            <person name="Sisk P."/>
            <person name="Stolte C."/>
            <person name="Sykes S."/>
            <person name="Walk T."/>
            <person name="White J."/>
            <person name="Yandava C."/>
            <person name="Haas B."/>
            <person name="Nusbaum C."/>
            <person name="Birren B."/>
        </authorList>
    </citation>
    <scope>NUCLEOTIDE SEQUENCE</scope>
    <source>
        <strain evidence="3">R3-111a-1</strain>
    </source>
</reference>
<reference evidence="5" key="1">
    <citation type="submission" date="2010-07" db="EMBL/GenBank/DDBJ databases">
        <title>The genome sequence of Gaeumannomyces graminis var. tritici strain R3-111a-1.</title>
        <authorList>
            <consortium name="The Broad Institute Genome Sequencing Platform"/>
            <person name="Ma L.-J."/>
            <person name="Dead R."/>
            <person name="Young S."/>
            <person name="Zeng Q."/>
            <person name="Koehrsen M."/>
            <person name="Alvarado L."/>
            <person name="Berlin A."/>
            <person name="Chapman S.B."/>
            <person name="Chen Z."/>
            <person name="Freedman E."/>
            <person name="Gellesch M."/>
            <person name="Goldberg J."/>
            <person name="Griggs A."/>
            <person name="Gujja S."/>
            <person name="Heilman E.R."/>
            <person name="Heiman D."/>
            <person name="Hepburn T."/>
            <person name="Howarth C."/>
            <person name="Jen D."/>
            <person name="Larson L."/>
            <person name="Mehta T."/>
            <person name="Neiman D."/>
            <person name="Pearson M."/>
            <person name="Roberts A."/>
            <person name="Saif S."/>
            <person name="Shea T."/>
            <person name="Shenoy N."/>
            <person name="Sisk P."/>
            <person name="Stolte C."/>
            <person name="Sykes S."/>
            <person name="Walk T."/>
            <person name="White J."/>
            <person name="Yandava C."/>
            <person name="Haas B."/>
            <person name="Nusbaum C."/>
            <person name="Birren B."/>
        </authorList>
    </citation>
    <scope>NUCLEOTIDE SEQUENCE [LARGE SCALE GENOMIC DNA]</scope>
    <source>
        <strain evidence="5">R3-111a-1</strain>
    </source>
</reference>
<feature type="compositionally biased region" description="Basic and acidic residues" evidence="1">
    <location>
        <begin position="35"/>
        <end position="45"/>
    </location>
</feature>
<dbReference type="InterPro" id="IPR039432">
    <property type="entry name" value="SRP9_dom"/>
</dbReference>
<feature type="region of interest" description="Disordered" evidence="1">
    <location>
        <begin position="95"/>
        <end position="155"/>
    </location>
</feature>
<dbReference type="EMBL" id="GL385398">
    <property type="protein sequence ID" value="EJT74364.1"/>
    <property type="molecule type" value="Genomic_DNA"/>
</dbReference>
<evidence type="ECO:0000313" key="3">
    <source>
        <dbReference type="EMBL" id="EJT74364.1"/>
    </source>
</evidence>
<dbReference type="STRING" id="644352.J3P3X0"/>
<dbReference type="AlphaFoldDB" id="J3P3X0"/>
<dbReference type="EnsemblFungi" id="EJT74364">
    <property type="protein sequence ID" value="EJT74364"/>
    <property type="gene ID" value="GGTG_08205"/>
</dbReference>
<evidence type="ECO:0000259" key="2">
    <source>
        <dbReference type="Pfam" id="PF05486"/>
    </source>
</evidence>
<dbReference type="PANTHER" id="PTHR12834:SF12">
    <property type="entry name" value="SIGNAL RECOGNITION PARTICLE 9 KDA PROTEIN"/>
    <property type="match status" value="1"/>
</dbReference>
<keyword evidence="5" id="KW-1185">Reference proteome</keyword>
<dbReference type="eggNOG" id="ENOG502SD1I">
    <property type="taxonomic scope" value="Eukaryota"/>
</dbReference>
<gene>
    <name evidence="4" type="primary">20348663</name>
    <name evidence="3" type="ORF">GGTG_08205</name>
</gene>
<dbReference type="GeneID" id="20348663"/>